<evidence type="ECO:0000313" key="2">
    <source>
        <dbReference type="EMBL" id="SEA72727.1"/>
    </source>
</evidence>
<dbReference type="InterPro" id="IPR036779">
    <property type="entry name" value="LysM_dom_sf"/>
</dbReference>
<feature type="signal peptide" evidence="1">
    <location>
        <begin position="1"/>
        <end position="32"/>
    </location>
</feature>
<gene>
    <name evidence="2" type="ORF">SAMN04488051_105282</name>
</gene>
<proteinExistence type="predicted"/>
<name>A0A1H4DJH8_ALKAM</name>
<feature type="chain" id="PRO_5011610344" evidence="1">
    <location>
        <begin position="33"/>
        <end position="565"/>
    </location>
</feature>
<dbReference type="AlphaFoldDB" id="A0A1H4DJH8"/>
<accession>A0A1H4DJH8</accession>
<dbReference type="Gene3D" id="3.10.350.10">
    <property type="entry name" value="LysM domain"/>
    <property type="match status" value="1"/>
</dbReference>
<protein>
    <submittedName>
        <fullName evidence="2">FimV N-terminal domain-containing protein</fullName>
    </submittedName>
</protein>
<dbReference type="EMBL" id="FNRM01000005">
    <property type="protein sequence ID" value="SEA72727.1"/>
    <property type="molecule type" value="Genomic_DNA"/>
</dbReference>
<evidence type="ECO:0000313" key="3">
    <source>
        <dbReference type="Proteomes" id="UP000198773"/>
    </source>
</evidence>
<reference evidence="2 3" key="1">
    <citation type="submission" date="2016-10" db="EMBL/GenBank/DDBJ databases">
        <authorList>
            <person name="de Groot N.N."/>
        </authorList>
    </citation>
    <scope>NUCLEOTIDE SEQUENCE [LARGE SCALE GENOMIC DNA]</scope>
    <source>
        <strain evidence="2 3">CGMCC 1.3430</strain>
    </source>
</reference>
<keyword evidence="3" id="KW-1185">Reference proteome</keyword>
<dbReference type="InterPro" id="IPR020012">
    <property type="entry name" value="LysM_FimV"/>
</dbReference>
<evidence type="ECO:0000256" key="1">
    <source>
        <dbReference type="SAM" id="SignalP"/>
    </source>
</evidence>
<dbReference type="STRING" id="152573.SAMN04488051_105282"/>
<dbReference type="NCBIfam" id="TIGR03505">
    <property type="entry name" value="FimV_core"/>
    <property type="match status" value="1"/>
</dbReference>
<organism evidence="2 3">
    <name type="scientific">Alkalimonas amylolytica</name>
    <dbReference type="NCBI Taxonomy" id="152573"/>
    <lineage>
        <taxon>Bacteria</taxon>
        <taxon>Pseudomonadati</taxon>
        <taxon>Pseudomonadota</taxon>
        <taxon>Gammaproteobacteria</taxon>
        <taxon>Alkalimonas</taxon>
    </lineage>
</organism>
<dbReference type="Proteomes" id="UP000198773">
    <property type="component" value="Unassembled WGS sequence"/>
</dbReference>
<sequence length="565" mass="64028">MRILIKMPCNARANRAGAMLGLCLLASSLTVAGETTVQRQVQPGDTLWRIATEVRPDDSVNIEQVMQAIRLLNPQAVSQSDLNQLRAGAWLELPGRQLIAEQDAKAAQQAAARARTALRASLAETQEPALPPPGLAAANYAFISAVMAPAAAEPEAERSEPAPVAAAAVELEPAPAATASAHAADASPASAFWQDVEWFSQLNLMPRWYPQTGLQQQAQWHNSVSLELEGYWQSDDRSHTLVFSPYIRWDQRDSSRHLLDISEAYWLYYGGDWELRAGISKVFWGAVESQRLVDIINQRDLLDRPDGESKLGQPMLQLSLIRDYGTVQAYLLPHFRERKFAGEDGRLRLPMPVDTSAALYESRHKRSHLDWALRWSQQFSSLDLGLSYFQGTAREPVLLPDEQALLPYYPQLKQLGLDAQWILGSWLWKTEAVYRHTAVEHSKALVTGFEYTQVGINDHFWDLGWLLEYQYDSRGLESTTIAQNDLFVGWRLALNDAAGSEILFGLMQDLDRSQSRSAYLEASTRLGERFRLRVDGWLFHSRYPDELLYWLRRDDYIQLTLEYYF</sequence>
<keyword evidence="1" id="KW-0732">Signal</keyword>